<dbReference type="InterPro" id="IPR037056">
    <property type="entry name" value="RNase_H1_N_sf"/>
</dbReference>
<dbReference type="PANTHER" id="PTHR10642">
    <property type="entry name" value="RIBONUCLEASE H1"/>
    <property type="match status" value="1"/>
</dbReference>
<dbReference type="Gene3D" id="3.40.970.10">
    <property type="entry name" value="Ribonuclease H1, N-terminal domain"/>
    <property type="match status" value="1"/>
</dbReference>
<dbReference type="AlphaFoldDB" id="A0A6C0LIM8"/>
<keyword evidence="5" id="KW-0540">Nuclease</keyword>
<evidence type="ECO:0000256" key="8">
    <source>
        <dbReference type="ARBA" id="ARBA00022801"/>
    </source>
</evidence>
<keyword evidence="7" id="KW-0255">Endonuclease</keyword>
<proteinExistence type="inferred from homology"/>
<dbReference type="PANTHER" id="PTHR10642:SF26">
    <property type="entry name" value="RIBONUCLEASE H1"/>
    <property type="match status" value="1"/>
</dbReference>
<dbReference type="GO" id="GO:0003676">
    <property type="term" value="F:nucleic acid binding"/>
    <property type="evidence" value="ECO:0007669"/>
    <property type="project" value="InterPro"/>
</dbReference>
<keyword evidence="6" id="KW-0479">Metal-binding</keyword>
<evidence type="ECO:0000313" key="11">
    <source>
        <dbReference type="EMBL" id="QHU30806.1"/>
    </source>
</evidence>
<dbReference type="EMBL" id="MN740520">
    <property type="protein sequence ID" value="QHU30806.1"/>
    <property type="molecule type" value="Genomic_DNA"/>
</dbReference>
<dbReference type="InterPro" id="IPR012337">
    <property type="entry name" value="RNaseH-like_sf"/>
</dbReference>
<evidence type="ECO:0000256" key="3">
    <source>
        <dbReference type="ARBA" id="ARBA00005300"/>
    </source>
</evidence>
<evidence type="ECO:0000256" key="9">
    <source>
        <dbReference type="ARBA" id="ARBA00022842"/>
    </source>
</evidence>
<evidence type="ECO:0000256" key="1">
    <source>
        <dbReference type="ARBA" id="ARBA00000077"/>
    </source>
</evidence>
<comment type="catalytic activity">
    <reaction evidence="1">
        <text>Endonucleolytic cleavage to 5'-phosphomonoester.</text>
        <dbReference type="EC" id="3.1.26.4"/>
    </reaction>
</comment>
<dbReference type="CDD" id="cd09280">
    <property type="entry name" value="RNase_HI_eukaryote_like"/>
    <property type="match status" value="1"/>
</dbReference>
<evidence type="ECO:0000259" key="10">
    <source>
        <dbReference type="PROSITE" id="PS50879"/>
    </source>
</evidence>
<dbReference type="Pfam" id="PF01693">
    <property type="entry name" value="Cauli_VI"/>
    <property type="match status" value="1"/>
</dbReference>
<dbReference type="GO" id="GO:0046872">
    <property type="term" value="F:metal ion binding"/>
    <property type="evidence" value="ECO:0007669"/>
    <property type="project" value="UniProtKB-KW"/>
</dbReference>
<reference evidence="11" key="1">
    <citation type="journal article" date="2020" name="Nature">
        <title>Giant virus diversity and host interactions through global metagenomics.</title>
        <authorList>
            <person name="Schulz F."/>
            <person name="Roux S."/>
            <person name="Paez-Espino D."/>
            <person name="Jungbluth S."/>
            <person name="Walsh D.A."/>
            <person name="Denef V.J."/>
            <person name="McMahon K.D."/>
            <person name="Konstantinidis K.T."/>
            <person name="Eloe-Fadrosh E.A."/>
            <person name="Kyrpides N.C."/>
            <person name="Woyke T."/>
        </authorList>
    </citation>
    <scope>NUCLEOTIDE SEQUENCE</scope>
    <source>
        <strain evidence="11">GVMAG-M-3300027892-73</strain>
    </source>
</reference>
<evidence type="ECO:0000256" key="7">
    <source>
        <dbReference type="ARBA" id="ARBA00022759"/>
    </source>
</evidence>
<accession>A0A6C0LIM8</accession>
<organism evidence="11">
    <name type="scientific">viral metagenome</name>
    <dbReference type="NCBI Taxonomy" id="1070528"/>
    <lineage>
        <taxon>unclassified sequences</taxon>
        <taxon>metagenomes</taxon>
        <taxon>organismal metagenomes</taxon>
    </lineage>
</organism>
<dbReference type="InterPro" id="IPR011320">
    <property type="entry name" value="RNase_H1_N"/>
</dbReference>
<protein>
    <recommendedName>
        <fullName evidence="4">ribonuclease H</fullName>
        <ecNumber evidence="4">3.1.26.4</ecNumber>
    </recommendedName>
</protein>
<comment type="cofactor">
    <cofactor evidence="2">
        <name>Mg(2+)</name>
        <dbReference type="ChEBI" id="CHEBI:18420"/>
    </cofactor>
</comment>
<dbReference type="InterPro" id="IPR009027">
    <property type="entry name" value="Ribosomal_bL9/RNase_H1_N"/>
</dbReference>
<evidence type="ECO:0000256" key="5">
    <source>
        <dbReference type="ARBA" id="ARBA00022722"/>
    </source>
</evidence>
<dbReference type="InterPro" id="IPR002156">
    <property type="entry name" value="RNaseH_domain"/>
</dbReference>
<dbReference type="FunFam" id="3.40.970.10:FF:000001">
    <property type="entry name" value="Ribonuclease H1"/>
    <property type="match status" value="1"/>
</dbReference>
<name>A0A6C0LIM8_9ZZZZ</name>
<evidence type="ECO:0000256" key="4">
    <source>
        <dbReference type="ARBA" id="ARBA00012180"/>
    </source>
</evidence>
<feature type="domain" description="RNase H type-1" evidence="10">
    <location>
        <begin position="57"/>
        <end position="207"/>
    </location>
</feature>
<dbReference type="Pfam" id="PF00075">
    <property type="entry name" value="RNase_H"/>
    <property type="match status" value="1"/>
</dbReference>
<dbReference type="SUPFAM" id="SSF55658">
    <property type="entry name" value="L9 N-domain-like"/>
    <property type="match status" value="1"/>
</dbReference>
<dbReference type="Gene3D" id="3.30.420.10">
    <property type="entry name" value="Ribonuclease H-like superfamily/Ribonuclease H"/>
    <property type="match status" value="1"/>
</dbReference>
<dbReference type="EC" id="3.1.26.4" evidence="4"/>
<sequence>MSFYAIANGRSIGIFLNWVECSNSVKGYKNASYKKFDTREEATNFINNNTVNGEKKDDADYYVYTDGGCSKNGKAGALAGIGIFFGVDDSRNVSKRIEGKQTNNAAELTAIIETYFIIEKDIVNGKKIVIVSDSEYAIKCVSSYGEKCSKKQWNLDMPNKELVQTAYNMYKDKSNVTFMHIRAHTNGTDIHSMGNDNADKLASAAIGL</sequence>
<dbReference type="SUPFAM" id="SSF53098">
    <property type="entry name" value="Ribonuclease H-like"/>
    <property type="match status" value="1"/>
</dbReference>
<keyword evidence="9" id="KW-0460">Magnesium</keyword>
<dbReference type="InterPro" id="IPR050092">
    <property type="entry name" value="RNase_H"/>
</dbReference>
<keyword evidence="8" id="KW-0378">Hydrolase</keyword>
<evidence type="ECO:0000256" key="6">
    <source>
        <dbReference type="ARBA" id="ARBA00022723"/>
    </source>
</evidence>
<comment type="similarity">
    <text evidence="3">Belongs to the RNase H family.</text>
</comment>
<dbReference type="PROSITE" id="PS50879">
    <property type="entry name" value="RNASE_H_1"/>
    <property type="match status" value="1"/>
</dbReference>
<dbReference type="GO" id="GO:0004523">
    <property type="term" value="F:RNA-DNA hybrid ribonuclease activity"/>
    <property type="evidence" value="ECO:0007669"/>
    <property type="project" value="UniProtKB-EC"/>
</dbReference>
<dbReference type="InterPro" id="IPR036397">
    <property type="entry name" value="RNaseH_sf"/>
</dbReference>
<evidence type="ECO:0000256" key="2">
    <source>
        <dbReference type="ARBA" id="ARBA00001946"/>
    </source>
</evidence>
<dbReference type="GO" id="GO:0043137">
    <property type="term" value="P:DNA replication, removal of RNA primer"/>
    <property type="evidence" value="ECO:0007669"/>
    <property type="project" value="TreeGrafter"/>
</dbReference>